<proteinExistence type="predicted"/>
<dbReference type="Proteomes" id="UP001279734">
    <property type="component" value="Unassembled WGS sequence"/>
</dbReference>
<evidence type="ECO:0000313" key="2">
    <source>
        <dbReference type="Proteomes" id="UP001279734"/>
    </source>
</evidence>
<dbReference type="EMBL" id="BSYO01000027">
    <property type="protein sequence ID" value="GMH24193.1"/>
    <property type="molecule type" value="Genomic_DNA"/>
</dbReference>
<protein>
    <submittedName>
        <fullName evidence="1">Uncharacterized protein</fullName>
    </submittedName>
</protein>
<dbReference type="AlphaFoldDB" id="A0AAD3Y083"/>
<gene>
    <name evidence="1" type="ORF">Nepgr_026036</name>
</gene>
<keyword evidence="2" id="KW-1185">Reference proteome</keyword>
<accession>A0AAD3Y083</accession>
<name>A0AAD3Y083_NEPGR</name>
<organism evidence="1 2">
    <name type="scientific">Nepenthes gracilis</name>
    <name type="common">Slender pitcher plant</name>
    <dbReference type="NCBI Taxonomy" id="150966"/>
    <lineage>
        <taxon>Eukaryota</taxon>
        <taxon>Viridiplantae</taxon>
        <taxon>Streptophyta</taxon>
        <taxon>Embryophyta</taxon>
        <taxon>Tracheophyta</taxon>
        <taxon>Spermatophyta</taxon>
        <taxon>Magnoliopsida</taxon>
        <taxon>eudicotyledons</taxon>
        <taxon>Gunneridae</taxon>
        <taxon>Pentapetalae</taxon>
        <taxon>Caryophyllales</taxon>
        <taxon>Nepenthaceae</taxon>
        <taxon>Nepenthes</taxon>
    </lineage>
</organism>
<sequence length="86" mass="9523">MPPRPREGTFGGTRTWTMARAGLKCITSVLGHNEGIRTRTLDYGPVCRVKALPPAQEHNEGYGFRLWGSTQPVPDVVPLRPVLKII</sequence>
<reference evidence="1" key="1">
    <citation type="submission" date="2023-05" db="EMBL/GenBank/DDBJ databases">
        <title>Nepenthes gracilis genome sequencing.</title>
        <authorList>
            <person name="Fukushima K."/>
        </authorList>
    </citation>
    <scope>NUCLEOTIDE SEQUENCE</scope>
    <source>
        <strain evidence="1">SING2019-196</strain>
    </source>
</reference>
<evidence type="ECO:0000313" key="1">
    <source>
        <dbReference type="EMBL" id="GMH24193.1"/>
    </source>
</evidence>
<comment type="caution">
    <text evidence="1">The sequence shown here is derived from an EMBL/GenBank/DDBJ whole genome shotgun (WGS) entry which is preliminary data.</text>
</comment>